<reference evidence="2" key="1">
    <citation type="submission" date="2022-11" db="UniProtKB">
        <authorList>
            <consortium name="WormBaseParasite"/>
        </authorList>
    </citation>
    <scope>IDENTIFICATION</scope>
</reference>
<sequence length="58" mass="6702">VFIHYRIWLNTAKRIWNALPTELVAIVNPERFKSAVKDPAVYTHLINQKAVRNVESAV</sequence>
<dbReference type="AlphaFoldDB" id="A0A914EPN1"/>
<evidence type="ECO:0000313" key="1">
    <source>
        <dbReference type="Proteomes" id="UP000887540"/>
    </source>
</evidence>
<dbReference type="Proteomes" id="UP000887540">
    <property type="component" value="Unplaced"/>
</dbReference>
<name>A0A914EPN1_9BILA</name>
<protein>
    <submittedName>
        <fullName evidence="2">Transposase</fullName>
    </submittedName>
</protein>
<evidence type="ECO:0000313" key="2">
    <source>
        <dbReference type="WBParaSite" id="ACRNAN_scaffold9797.g16490.t1"/>
    </source>
</evidence>
<proteinExistence type="predicted"/>
<keyword evidence="1" id="KW-1185">Reference proteome</keyword>
<accession>A0A914EPN1</accession>
<dbReference type="WBParaSite" id="ACRNAN_scaffold9797.g16490.t1">
    <property type="protein sequence ID" value="ACRNAN_scaffold9797.g16490.t1"/>
    <property type="gene ID" value="ACRNAN_scaffold9797.g16490"/>
</dbReference>
<organism evidence="1 2">
    <name type="scientific">Acrobeloides nanus</name>
    <dbReference type="NCBI Taxonomy" id="290746"/>
    <lineage>
        <taxon>Eukaryota</taxon>
        <taxon>Metazoa</taxon>
        <taxon>Ecdysozoa</taxon>
        <taxon>Nematoda</taxon>
        <taxon>Chromadorea</taxon>
        <taxon>Rhabditida</taxon>
        <taxon>Tylenchina</taxon>
        <taxon>Cephalobomorpha</taxon>
        <taxon>Cephaloboidea</taxon>
        <taxon>Cephalobidae</taxon>
        <taxon>Acrobeloides</taxon>
    </lineage>
</organism>